<feature type="compositionally biased region" description="Polar residues" evidence="1">
    <location>
        <begin position="355"/>
        <end position="366"/>
    </location>
</feature>
<feature type="compositionally biased region" description="Acidic residues" evidence="1">
    <location>
        <begin position="880"/>
        <end position="889"/>
    </location>
</feature>
<feature type="compositionally biased region" description="Basic and acidic residues" evidence="1">
    <location>
        <begin position="866"/>
        <end position="875"/>
    </location>
</feature>
<feature type="region of interest" description="Disordered" evidence="1">
    <location>
        <begin position="714"/>
        <end position="913"/>
    </location>
</feature>
<feature type="compositionally biased region" description="Basic and acidic residues" evidence="1">
    <location>
        <begin position="334"/>
        <end position="344"/>
    </location>
</feature>
<feature type="compositionally biased region" description="Acidic residues" evidence="1">
    <location>
        <begin position="259"/>
        <end position="275"/>
    </location>
</feature>
<gene>
    <name evidence="2" type="ORF">BZ3500_MVSOF-1268-A1-R1_CHR8-1G09839</name>
</gene>
<feature type="compositionally biased region" description="Pro residues" evidence="1">
    <location>
        <begin position="229"/>
        <end position="239"/>
    </location>
</feature>
<dbReference type="OrthoDB" id="10418207at2759"/>
<dbReference type="Proteomes" id="UP000249723">
    <property type="component" value="Unassembled WGS sequence"/>
</dbReference>
<feature type="compositionally biased region" description="Basic residues" evidence="1">
    <location>
        <begin position="319"/>
        <end position="333"/>
    </location>
</feature>
<evidence type="ECO:0000256" key="1">
    <source>
        <dbReference type="SAM" id="MobiDB-lite"/>
    </source>
</evidence>
<feature type="region of interest" description="Disordered" evidence="1">
    <location>
        <begin position="1"/>
        <end position="85"/>
    </location>
</feature>
<dbReference type="AlphaFoldDB" id="A0A2X0KPT1"/>
<feature type="compositionally biased region" description="Acidic residues" evidence="1">
    <location>
        <begin position="139"/>
        <end position="157"/>
    </location>
</feature>
<protein>
    <submittedName>
        <fullName evidence="2">BZ3500_MvSof-1268-A1-R1_Chr8-1g09839 protein</fullName>
    </submittedName>
</protein>
<evidence type="ECO:0000313" key="3">
    <source>
        <dbReference type="Proteomes" id="UP000249723"/>
    </source>
</evidence>
<evidence type="ECO:0000313" key="2">
    <source>
        <dbReference type="EMBL" id="SCZ95852.1"/>
    </source>
</evidence>
<proteinExistence type="predicted"/>
<dbReference type="STRING" id="289078.A0A2X0KPT1"/>
<accession>A0A2X0KPT1</accession>
<sequence>MPPTRARSQPLRGTTAATASAVIAPDTQPASTSAMFQSSRPARGRRVGQVEEVTETTAGLRATSGRGRKRARTVERDAEVVEEEVGVPKRMTRAMSASLGLKATAREPTTLQPKPKASKSTTPPNAVQIVEQHPSDQPPEFEGEASESLNSDDDLESPETIISRLSPIKQVMRNVSPRRKRENKEEVEVEVEVSRFMGPASRKRKIEEMQKKKRERNKGMGKEREEEPSPTPPPPPVAPAPVESKGKRNRSKEKLPEPVMEEPEEQAASEAEEEVSPQPQEGERPHQEQDNADEEEEIDQLQSSDSDGEGLVMQLESPRKRKPRTKTYGKKRTRGVDKAQEKTVAKKRIPMKAKTPTQTKSPAKTQTPTKAKSPSKAKSPAKATTSTQASSSTQTKVPRASARKQPARSSQARPVVKEAVPSDNTDDDDDDDDIEYDESESLEIDRPDDPKRPYSFMHVVPQTRRRKEPDWEPDCIWLYPKKWEQGRLERMKQKIEENGGKVVDDLGEATIALFPPVEPLRYNKAVLEALGKRTCNNLSTLQARHLGAYRTPSPLSSDVIPLRSCWVTDSLKLSRRHDVAYRCSLADKQGWLIRPLPPQKARTILQKIDSNSPLRRRTEFTREEVEAFARFKSRFGKLERYKKEASDSVMIRSFMDKVSSGSGEGGLPKGRSGNRLIFFCSGVSQHRTPHTFESWKNFYKAVNNRERVDRLAAQFQEEEREGRRAGKGKGRGRGERRGTLTGWLEAEKGETEEGEQEEEEEENEIVRDDEEEVVVDQSVKGYLVQQERGEESDPEPSPKKRRMTNEPTTPKATPSKDRSPTKNAKLRSSPRKGLQTTPLRNTARDKGQTQASQGRKFQAAPPSSKRSREPVRTRIVDYTSSEEEMEEELPVANSSKKPTSSNPERPPPPLSSQFVPEAFASRAKKFHVPPSTVEAFWFSCTSDWYLVDRLIARYAGRSPSHTEFNPDSSGFESNLWRRSQDEALEKGLSLVTDKTKEECMTRRQFLKDLERYRGLFKYFDEI</sequence>
<organism evidence="2 3">
    <name type="scientific">Microbotryum saponariae</name>
    <dbReference type="NCBI Taxonomy" id="289078"/>
    <lineage>
        <taxon>Eukaryota</taxon>
        <taxon>Fungi</taxon>
        <taxon>Dikarya</taxon>
        <taxon>Basidiomycota</taxon>
        <taxon>Pucciniomycotina</taxon>
        <taxon>Microbotryomycetes</taxon>
        <taxon>Microbotryales</taxon>
        <taxon>Microbotryaceae</taxon>
        <taxon>Microbotryum</taxon>
    </lineage>
</organism>
<dbReference type="EMBL" id="FMWP01000087">
    <property type="protein sequence ID" value="SCZ95852.1"/>
    <property type="molecule type" value="Genomic_DNA"/>
</dbReference>
<feature type="compositionally biased region" description="Acidic residues" evidence="1">
    <location>
        <begin position="290"/>
        <end position="299"/>
    </location>
</feature>
<feature type="compositionally biased region" description="Acidic residues" evidence="1">
    <location>
        <begin position="424"/>
        <end position="442"/>
    </location>
</feature>
<feature type="compositionally biased region" description="Low complexity" evidence="1">
    <location>
        <begin position="367"/>
        <end position="396"/>
    </location>
</feature>
<name>A0A2X0KPT1_9BASI</name>
<feature type="compositionally biased region" description="Polar residues" evidence="1">
    <location>
        <begin position="28"/>
        <end position="40"/>
    </location>
</feature>
<keyword evidence="3" id="KW-1185">Reference proteome</keyword>
<feature type="compositionally biased region" description="Basic and acidic residues" evidence="1">
    <location>
        <begin position="217"/>
        <end position="227"/>
    </location>
</feature>
<feature type="compositionally biased region" description="Basic and acidic residues" evidence="1">
    <location>
        <begin position="443"/>
        <end position="452"/>
    </location>
</feature>
<feature type="compositionally biased region" description="Acidic residues" evidence="1">
    <location>
        <begin position="752"/>
        <end position="774"/>
    </location>
</feature>
<reference evidence="3" key="1">
    <citation type="submission" date="2016-10" db="EMBL/GenBank/DDBJ databases">
        <authorList>
            <person name="Jeantristanb JTB J.-T."/>
            <person name="Ricardo R."/>
        </authorList>
    </citation>
    <scope>NUCLEOTIDE SEQUENCE [LARGE SCALE GENOMIC DNA]</scope>
</reference>
<feature type="region of interest" description="Disordered" evidence="1">
    <location>
        <begin position="98"/>
        <end position="454"/>
    </location>
</feature>
<feature type="compositionally biased region" description="Low complexity" evidence="1">
    <location>
        <begin position="113"/>
        <end position="124"/>
    </location>
</feature>